<dbReference type="InterPro" id="IPR036877">
    <property type="entry name" value="SUI1_dom_sf"/>
</dbReference>
<dbReference type="HOGENOM" id="CLU_2015876_0_0_1"/>
<dbReference type="InterPro" id="IPR048517">
    <property type="entry name" value="DENR_N"/>
</dbReference>
<dbReference type="InterPro" id="IPR050318">
    <property type="entry name" value="DENR/SUI1_TIF"/>
</dbReference>
<protein>
    <recommendedName>
        <fullName evidence="1">SUI1 domain-containing protein</fullName>
    </recommendedName>
</protein>
<dbReference type="Pfam" id="PF01253">
    <property type="entry name" value="SUI1"/>
    <property type="match status" value="1"/>
</dbReference>
<dbReference type="EMBL" id="AKIJ01000005">
    <property type="protein sequence ID" value="KFG25260.1"/>
    <property type="molecule type" value="Genomic_DNA"/>
</dbReference>
<dbReference type="PANTHER" id="PTHR12789:SF0">
    <property type="entry name" value="DENSITY-REGULATED PROTEIN"/>
    <property type="match status" value="1"/>
</dbReference>
<sequence>MTEDQLYCEKCGFPPEYCEYSSACTATKKEPQLKPDTKIIVTTKRVSGNKKVTLVKNLHLLMNSTKMKELAKKCSKTIACGSTLIKNGSGSEDISVQTSEDYRVIEILVKAGIPSDRIDRIVK</sequence>
<gene>
    <name evidence="2" type="ORF">NESG_02031</name>
</gene>
<dbReference type="OrthoDB" id="277199at2759"/>
<dbReference type="GO" id="GO:0003743">
    <property type="term" value="F:translation initiation factor activity"/>
    <property type="evidence" value="ECO:0007669"/>
    <property type="project" value="InterPro"/>
</dbReference>
<dbReference type="GO" id="GO:0003729">
    <property type="term" value="F:mRNA binding"/>
    <property type="evidence" value="ECO:0007669"/>
    <property type="project" value="TreeGrafter"/>
</dbReference>
<dbReference type="RefSeq" id="XP_052903815.1">
    <property type="nucleotide sequence ID" value="XM_053049644.1"/>
</dbReference>
<dbReference type="PANTHER" id="PTHR12789">
    <property type="entry name" value="DENSITY-REGULATED PROTEIN HOMOLOG"/>
    <property type="match status" value="1"/>
</dbReference>
<evidence type="ECO:0000313" key="3">
    <source>
        <dbReference type="Proteomes" id="UP000054524"/>
    </source>
</evidence>
<dbReference type="AlphaFoldDB" id="A0A086IZE2"/>
<accession>A0A086IZE2</accession>
<reference evidence="2 3" key="1">
    <citation type="journal article" date="2014" name="Genome Announc.">
        <title>Genome Sequence of the Microsporidian Species Nematocida sp1 Strain ERTm6 (ATCC PRA-372).</title>
        <authorList>
            <person name="Bakowski M.A."/>
            <person name="Priest M."/>
            <person name="Young S."/>
            <person name="Cuomo C.A."/>
            <person name="Troemel E.R."/>
        </authorList>
    </citation>
    <scope>NUCLEOTIDE SEQUENCE [LARGE SCALE GENOMIC DNA]</scope>
    <source>
        <strain evidence="2 3">ERTm6</strain>
    </source>
</reference>
<keyword evidence="3" id="KW-1185">Reference proteome</keyword>
<feature type="domain" description="SUI1" evidence="1">
    <location>
        <begin position="39"/>
        <end position="112"/>
    </location>
</feature>
<dbReference type="PROSITE" id="PS50296">
    <property type="entry name" value="SUI1"/>
    <property type="match status" value="1"/>
</dbReference>
<dbReference type="Gene3D" id="3.30.780.10">
    <property type="entry name" value="SUI1-like domain"/>
    <property type="match status" value="1"/>
</dbReference>
<dbReference type="GO" id="GO:0001731">
    <property type="term" value="P:formation of translation preinitiation complex"/>
    <property type="evidence" value="ECO:0007669"/>
    <property type="project" value="TreeGrafter"/>
</dbReference>
<dbReference type="GO" id="GO:0002188">
    <property type="term" value="P:translation reinitiation"/>
    <property type="evidence" value="ECO:0007669"/>
    <property type="project" value="TreeGrafter"/>
</dbReference>
<dbReference type="InterPro" id="IPR001950">
    <property type="entry name" value="SUI1"/>
</dbReference>
<dbReference type="Proteomes" id="UP000054524">
    <property type="component" value="Unassembled WGS sequence"/>
</dbReference>
<evidence type="ECO:0000313" key="2">
    <source>
        <dbReference type="EMBL" id="KFG25260.1"/>
    </source>
</evidence>
<dbReference type="Pfam" id="PF21023">
    <property type="entry name" value="DENR_N"/>
    <property type="match status" value="1"/>
</dbReference>
<dbReference type="SUPFAM" id="SSF55159">
    <property type="entry name" value="eIF1-like"/>
    <property type="match status" value="1"/>
</dbReference>
<proteinExistence type="predicted"/>
<organism evidence="2 3">
    <name type="scientific">Nematocida ausubeli (strain ATCC PRA-371 / ERTm2)</name>
    <name type="common">Nematode killer fungus</name>
    <dbReference type="NCBI Taxonomy" id="1913371"/>
    <lineage>
        <taxon>Eukaryota</taxon>
        <taxon>Fungi</taxon>
        <taxon>Fungi incertae sedis</taxon>
        <taxon>Microsporidia</taxon>
        <taxon>Nematocida</taxon>
    </lineage>
</organism>
<evidence type="ECO:0000259" key="1">
    <source>
        <dbReference type="PROSITE" id="PS50296"/>
    </source>
</evidence>
<comment type="caution">
    <text evidence="2">The sequence shown here is derived from an EMBL/GenBank/DDBJ whole genome shotgun (WGS) entry which is preliminary data.</text>
</comment>
<dbReference type="GeneID" id="77677004"/>
<name>A0A086IZE2_NEMA1</name>